<evidence type="ECO:0000313" key="3">
    <source>
        <dbReference type="EMBL" id="MEQ2553757.1"/>
    </source>
</evidence>
<reference evidence="3" key="1">
    <citation type="submission" date="2024-03" db="EMBL/GenBank/DDBJ databases">
        <title>Human intestinal bacterial collection.</title>
        <authorList>
            <person name="Pauvert C."/>
            <person name="Hitch T.C.A."/>
            <person name="Clavel T."/>
        </authorList>
    </citation>
    <scope>NUCLEOTIDE SEQUENCE [LARGE SCALE GENOMIC DNA]</scope>
    <source>
        <strain evidence="3">CLA-AA-H89B</strain>
    </source>
</reference>
<feature type="region of interest" description="Disordered" evidence="1">
    <location>
        <begin position="74"/>
        <end position="99"/>
    </location>
</feature>
<evidence type="ECO:0008006" key="5">
    <source>
        <dbReference type="Google" id="ProtNLM"/>
    </source>
</evidence>
<protein>
    <recommendedName>
        <fullName evidence="5">Lipoprotein</fullName>
    </recommendedName>
</protein>
<keyword evidence="4" id="KW-1185">Reference proteome</keyword>
<proteinExistence type="predicted"/>
<organism evidence="3 4">
    <name type="scientific">Lachnospira intestinalis</name>
    <dbReference type="NCBI Taxonomy" id="3133158"/>
    <lineage>
        <taxon>Bacteria</taxon>
        <taxon>Bacillati</taxon>
        <taxon>Bacillota</taxon>
        <taxon>Clostridia</taxon>
        <taxon>Lachnospirales</taxon>
        <taxon>Lachnospiraceae</taxon>
        <taxon>Lachnospira</taxon>
    </lineage>
</organism>
<name>A0ABV1H2Y4_9FIRM</name>
<feature type="compositionally biased region" description="Polar residues" evidence="1">
    <location>
        <begin position="84"/>
        <end position="99"/>
    </location>
</feature>
<evidence type="ECO:0000256" key="2">
    <source>
        <dbReference type="SAM" id="SignalP"/>
    </source>
</evidence>
<comment type="caution">
    <text evidence="3">The sequence shown here is derived from an EMBL/GenBank/DDBJ whole genome shotgun (WGS) entry which is preliminary data.</text>
</comment>
<dbReference type="Proteomes" id="UP001546774">
    <property type="component" value="Unassembled WGS sequence"/>
</dbReference>
<dbReference type="EMBL" id="JBBMFS010000001">
    <property type="protein sequence ID" value="MEQ2553757.1"/>
    <property type="molecule type" value="Genomic_DNA"/>
</dbReference>
<gene>
    <name evidence="3" type="ORF">WMO37_01835</name>
</gene>
<evidence type="ECO:0000313" key="4">
    <source>
        <dbReference type="Proteomes" id="UP001546774"/>
    </source>
</evidence>
<evidence type="ECO:0000256" key="1">
    <source>
        <dbReference type="SAM" id="MobiDB-lite"/>
    </source>
</evidence>
<feature type="chain" id="PRO_5046277692" description="Lipoprotein" evidence="2">
    <location>
        <begin position="22"/>
        <end position="99"/>
    </location>
</feature>
<feature type="signal peptide" evidence="2">
    <location>
        <begin position="1"/>
        <end position="21"/>
    </location>
</feature>
<sequence>MKKCKLALVGLLLVLSMGVLVACGNEKNEETGSNTDSGNNHESTGVIEEIVTDAATGVKDAVTEAGTILEDAGRGVEDLFSGNAEEQMTDSTLEQTMPR</sequence>
<accession>A0ABV1H2Y4</accession>
<dbReference type="PROSITE" id="PS51257">
    <property type="entry name" value="PROKAR_LIPOPROTEIN"/>
    <property type="match status" value="1"/>
</dbReference>
<keyword evidence="2" id="KW-0732">Signal</keyword>